<keyword evidence="3" id="KW-0677">Repeat</keyword>
<evidence type="ECO:0000313" key="12">
    <source>
        <dbReference type="EMBL" id="KAH3671799.1"/>
    </source>
</evidence>
<dbReference type="InterPro" id="IPR050374">
    <property type="entry name" value="RRT5_SRSF_SR"/>
</dbReference>
<dbReference type="Pfam" id="PF16842">
    <property type="entry name" value="RRM_occluded"/>
    <property type="match status" value="1"/>
</dbReference>
<dbReference type="PROSITE" id="PS50102">
    <property type="entry name" value="RRM"/>
    <property type="match status" value="4"/>
</dbReference>
<keyword evidence="2" id="KW-0507">mRNA processing</keyword>
<protein>
    <recommendedName>
        <fullName evidence="8">U4/U6 snRNA-associated-splicing factor PRP24</fullName>
    </recommendedName>
</protein>
<feature type="domain" description="RRM" evidence="11">
    <location>
        <begin position="733"/>
        <end position="815"/>
    </location>
</feature>
<dbReference type="InterPro" id="IPR012677">
    <property type="entry name" value="Nucleotide-bd_a/b_plait_sf"/>
</dbReference>
<evidence type="ECO:0000256" key="9">
    <source>
        <dbReference type="PROSITE-ProRule" id="PRU00176"/>
    </source>
</evidence>
<keyword evidence="5" id="KW-0508">mRNA splicing</keyword>
<feature type="domain" description="RRM" evidence="11">
    <location>
        <begin position="567"/>
        <end position="641"/>
    </location>
</feature>
<organism evidence="12 13">
    <name type="scientific">Wickerhamomyces mucosus</name>
    <dbReference type="NCBI Taxonomy" id="1378264"/>
    <lineage>
        <taxon>Eukaryota</taxon>
        <taxon>Fungi</taxon>
        <taxon>Dikarya</taxon>
        <taxon>Ascomycota</taxon>
        <taxon>Saccharomycotina</taxon>
        <taxon>Saccharomycetes</taxon>
        <taxon>Phaffomycetales</taxon>
        <taxon>Wickerhamomycetaceae</taxon>
        <taxon>Wickerhamomyces</taxon>
    </lineage>
</organism>
<evidence type="ECO:0000259" key="11">
    <source>
        <dbReference type="PROSITE" id="PS50102"/>
    </source>
</evidence>
<dbReference type="AlphaFoldDB" id="A0A9P8PI51"/>
<dbReference type="SUPFAM" id="SSF48452">
    <property type="entry name" value="TPR-like"/>
    <property type="match status" value="1"/>
</dbReference>
<feature type="region of interest" description="Disordered" evidence="10">
    <location>
        <begin position="943"/>
        <end position="979"/>
    </location>
</feature>
<dbReference type="GO" id="GO:0006397">
    <property type="term" value="P:mRNA processing"/>
    <property type="evidence" value="ECO:0007669"/>
    <property type="project" value="UniProtKB-KW"/>
</dbReference>
<accession>A0A9P8PI51</accession>
<evidence type="ECO:0000256" key="3">
    <source>
        <dbReference type="ARBA" id="ARBA00022737"/>
    </source>
</evidence>
<proteinExistence type="predicted"/>
<dbReference type="Pfam" id="PF00076">
    <property type="entry name" value="RRM_1"/>
    <property type="match status" value="3"/>
</dbReference>
<dbReference type="InterPro" id="IPR000504">
    <property type="entry name" value="RRM_dom"/>
</dbReference>
<keyword evidence="13" id="KW-1185">Reference proteome</keyword>
<evidence type="ECO:0000256" key="6">
    <source>
        <dbReference type="ARBA" id="ARBA00023242"/>
    </source>
</evidence>
<evidence type="ECO:0000256" key="2">
    <source>
        <dbReference type="ARBA" id="ARBA00022664"/>
    </source>
</evidence>
<dbReference type="FunFam" id="3.30.70.330:FF:000365">
    <property type="entry name" value="U4/U6 snRNA-associated-splicing factor PRP24"/>
    <property type="match status" value="1"/>
</dbReference>
<evidence type="ECO:0000313" key="13">
    <source>
        <dbReference type="Proteomes" id="UP000769528"/>
    </source>
</evidence>
<dbReference type="Gene3D" id="1.25.40.10">
    <property type="entry name" value="Tetratricopeptide repeat domain"/>
    <property type="match status" value="2"/>
</dbReference>
<dbReference type="InterPro" id="IPR035979">
    <property type="entry name" value="RBD_domain_sf"/>
</dbReference>
<dbReference type="GO" id="GO:0003729">
    <property type="term" value="F:mRNA binding"/>
    <property type="evidence" value="ECO:0007669"/>
    <property type="project" value="TreeGrafter"/>
</dbReference>
<dbReference type="SMART" id="SM00360">
    <property type="entry name" value="RRM"/>
    <property type="match status" value="4"/>
</dbReference>
<dbReference type="Proteomes" id="UP000769528">
    <property type="component" value="Unassembled WGS sequence"/>
</dbReference>
<dbReference type="SMART" id="SM00386">
    <property type="entry name" value="HAT"/>
    <property type="match status" value="6"/>
</dbReference>
<evidence type="ECO:0000256" key="5">
    <source>
        <dbReference type="ARBA" id="ARBA00023187"/>
    </source>
</evidence>
<dbReference type="GO" id="GO:0008380">
    <property type="term" value="P:RNA splicing"/>
    <property type="evidence" value="ECO:0007669"/>
    <property type="project" value="UniProtKB-KW"/>
</dbReference>
<reference evidence="12" key="2">
    <citation type="submission" date="2021-01" db="EMBL/GenBank/DDBJ databases">
        <authorList>
            <person name="Schikora-Tamarit M.A."/>
        </authorList>
    </citation>
    <scope>NUCLEOTIDE SEQUENCE</scope>
    <source>
        <strain evidence="12">CBS6341</strain>
    </source>
</reference>
<evidence type="ECO:0000256" key="4">
    <source>
        <dbReference type="ARBA" id="ARBA00022884"/>
    </source>
</evidence>
<name>A0A9P8PI51_9ASCO</name>
<keyword evidence="4 9" id="KW-0694">RNA-binding</keyword>
<gene>
    <name evidence="12" type="ORF">WICMUC_004557</name>
</gene>
<dbReference type="InterPro" id="IPR011990">
    <property type="entry name" value="TPR-like_helical_dom_sf"/>
</dbReference>
<feature type="domain" description="RRM" evidence="11">
    <location>
        <begin position="837"/>
        <end position="910"/>
    </location>
</feature>
<evidence type="ECO:0000256" key="1">
    <source>
        <dbReference type="ARBA" id="ARBA00004123"/>
    </source>
</evidence>
<evidence type="ECO:0000256" key="8">
    <source>
        <dbReference type="ARBA" id="ARBA00093627"/>
    </source>
</evidence>
<feature type="compositionally biased region" description="Basic and acidic residues" evidence="10">
    <location>
        <begin position="968"/>
        <end position="977"/>
    </location>
</feature>
<sequence>MVKDNYIEDLINQLDQTVDKNDYLELIQKLRQGGKIEKSFIATVREKLIKWSTLTLEEQKKWFDELQEIDNDVEKLEEIKKYYELSLNDNKNSDFYSEYLRFVIDNYINQSTDGEKPKLYDEIEVRQLLNQALNDTKYDFIDSYKIWELQLELELKSSPDELTKIKDVYLQRLSVPHQQIDDTFSKYSSFITRYFETDYELLMKEANRIYQTTKLNQSDLEFELLNQDENDVNSWIHLFNFISSRTPKKNRKIEQILPYFEKAINKVNHPDIWSRYIQLNYEYNVQEYRIHQLLIRYIRSFPRILKPITESFRNLMTSESPLLTYYELQERLLILLPHYDIDYEEWKDFVISDLSFQLKFTLSGEEEFQNTIITTAQEYFQQSIEYGNDTFHSVGRFIANLFQKLGDLEKVRAVYKFLTNQYESEAEGWLLSYNFERMLGNIENALKVLKAAINRAENLDWPERIFEEALRFVELNFDAISYRELVVKISKKTQDVYLSRLTQLETQEKIDEEQKNEKAKEEKELDIESGNIEKRKSEVSQEEFDYQEKKRKLEFSETKTGKDREHNTIAVKNIPSNITEKQITNLFKDCGEIIEIHIIETEGDSKQANLLFDSESSILRALTRDFKTLGGTEIRVQRLFQNTIWIANFPPSYTKSQIKDTFSKSGEIVSIRFPSLKFNSQRRFCYVEYTTTSEAQQAVKSYDNKELEGFKLKVKISDPSSKNNRTGASEEGREIYLSKLDFFKVDSFKIKQLFGRFGEIQSITLPLSEQNKSRGRRNDGYGFVIFSTPEEAEKSLELNSVNFEGRIIEVSMSEKKSRRIQKKESSALKQVLGTKDNTVVITNIEDTVNSTQLKEFIEKEVGEIEQIILEPGLNSAIIEFKEPQNVGIASLNLEGKEFEGKLLKFTDVNELRRLKNNFKHKDLTDQKPKIMLPSGLRRRQVLANPSARSSPVDSDSPKEITCNTQENPPKKSNEDFRAMFLRK</sequence>
<dbReference type="EMBL" id="JAEUBF010001266">
    <property type="protein sequence ID" value="KAH3671799.1"/>
    <property type="molecule type" value="Genomic_DNA"/>
</dbReference>
<reference evidence="12" key="1">
    <citation type="journal article" date="2021" name="Open Biol.">
        <title>Shared evolutionary footprints suggest mitochondrial oxidative damage underlies multiple complex I losses in fungi.</title>
        <authorList>
            <person name="Schikora-Tamarit M.A."/>
            <person name="Marcet-Houben M."/>
            <person name="Nosek J."/>
            <person name="Gabaldon T."/>
        </authorList>
    </citation>
    <scope>NUCLEOTIDE SEQUENCE</scope>
    <source>
        <strain evidence="12">CBS6341</strain>
    </source>
</reference>
<evidence type="ECO:0000256" key="7">
    <source>
        <dbReference type="ARBA" id="ARBA00093374"/>
    </source>
</evidence>
<keyword evidence="6" id="KW-0539">Nucleus</keyword>
<dbReference type="OrthoDB" id="360390at2759"/>
<dbReference type="Gene3D" id="3.30.70.330">
    <property type="match status" value="4"/>
</dbReference>
<dbReference type="InterPro" id="IPR003107">
    <property type="entry name" value="HAT"/>
</dbReference>
<comment type="caution">
    <text evidence="12">The sequence shown here is derived from an EMBL/GenBank/DDBJ whole genome shotgun (WGS) entry which is preliminary data.</text>
</comment>
<feature type="domain" description="RRM" evidence="11">
    <location>
        <begin position="642"/>
        <end position="719"/>
    </location>
</feature>
<dbReference type="GO" id="GO:0005688">
    <property type="term" value="C:U6 snRNP"/>
    <property type="evidence" value="ECO:0007669"/>
    <property type="project" value="UniProtKB-ARBA"/>
</dbReference>
<comment type="function">
    <text evidence="7">Functions as a recycling factor of the spliceosome, a machinery that forms on each precursor-messenger RNA (pre-mRNA) and catalyzes the removal of introns. Chaperones the re-annealing of U4 and U6 snRNAs (small nuclear RNAs) released from previous rounds of splicing, an initial step in reforming the U4/U6-U5 tri-snRNP (small nuclear ribonucleoprotein) that can reassemble into another spliceosome complex; this step involves binding U6 and facilitating the unwinding of the U6 internal stem loop, followed by base-pairing of U6 to U4.</text>
</comment>
<dbReference type="InterPro" id="IPR031766">
    <property type="entry name" value="RRM_occluded"/>
</dbReference>
<comment type="subcellular location">
    <subcellularLocation>
        <location evidence="1">Nucleus</location>
    </subcellularLocation>
</comment>
<dbReference type="PANTHER" id="PTHR23003">
    <property type="entry name" value="RNA RECOGNITION MOTIF RRM DOMAIN CONTAINING PROTEIN"/>
    <property type="match status" value="1"/>
</dbReference>
<dbReference type="SUPFAM" id="SSF54928">
    <property type="entry name" value="RNA-binding domain, RBD"/>
    <property type="match status" value="3"/>
</dbReference>
<dbReference type="GO" id="GO:0005737">
    <property type="term" value="C:cytoplasm"/>
    <property type="evidence" value="ECO:0007669"/>
    <property type="project" value="TreeGrafter"/>
</dbReference>
<evidence type="ECO:0000256" key="10">
    <source>
        <dbReference type="SAM" id="MobiDB-lite"/>
    </source>
</evidence>